<feature type="region of interest" description="Disordered" evidence="1">
    <location>
        <begin position="288"/>
        <end position="309"/>
    </location>
</feature>
<gene>
    <name evidence="3" type="ORF">HMPREF1162_2217</name>
</gene>
<keyword evidence="2" id="KW-0732">Signal</keyword>
<feature type="chain" id="PRO_5038980752" evidence="2">
    <location>
        <begin position="35"/>
        <end position="331"/>
    </location>
</feature>
<organism evidence="3 4">
    <name type="scientific">[Propionibacterium] namnetense SK182B-JCVI</name>
    <dbReference type="NCBI Taxonomy" id="1051006"/>
    <lineage>
        <taxon>Bacteria</taxon>
        <taxon>Bacillati</taxon>
        <taxon>Actinomycetota</taxon>
        <taxon>Actinomycetes</taxon>
        <taxon>Propionibacteriales</taxon>
        <taxon>Propionibacteriaceae</taxon>
        <taxon>Cutibacterium</taxon>
    </lineage>
</organism>
<feature type="signal peptide" evidence="2">
    <location>
        <begin position="1"/>
        <end position="34"/>
    </location>
</feature>
<evidence type="ECO:0000256" key="1">
    <source>
        <dbReference type="SAM" id="MobiDB-lite"/>
    </source>
</evidence>
<proteinExistence type="predicted"/>
<dbReference type="STRING" id="1574624.GCA_001642025_01441"/>
<evidence type="ECO:0000313" key="3">
    <source>
        <dbReference type="EMBL" id="EGR97127.1"/>
    </source>
</evidence>
<evidence type="ECO:0000256" key="2">
    <source>
        <dbReference type="SAM" id="SignalP"/>
    </source>
</evidence>
<dbReference type="PATRIC" id="fig|1051006.4.peg.1061"/>
<accession>F9NV61</accession>
<dbReference type="EMBL" id="AFUN01000026">
    <property type="protein sequence ID" value="EGR97127.1"/>
    <property type="molecule type" value="Genomic_DNA"/>
</dbReference>
<feature type="compositionally biased region" description="Basic and acidic residues" evidence="1">
    <location>
        <begin position="293"/>
        <end position="309"/>
    </location>
</feature>
<sequence>MRLGSQKGWIVKLHTMCLATAVVAIGAASLPAVAQAGDGVSGELCSDPNHECTISVDGGDAREVTYSGITVTGAPGTRIRLAAYYVRTDAHGKLTRLERFALADQPVTVGDTGIVGTSLGFPTVQDDPAKIPSAWVFVGPDDVTMANLDHAAGTFVPYGTMKPTVLGDGWGLEKPVGQKIGLRIVGSMEAWWYEIDYQNDAGRWVNVTKVPKPGPEFCEGNRVVSRYDDPTTAWVCERNPSHPVDIGYELPRGLKHHRYKMRMITYGGDGLIVVHKWDAVPSDHPKRAPYKGTFHEPYHRGRRARQEPTRGTRVAMLCRVLLVVGPWPSRW</sequence>
<dbReference type="Proteomes" id="UP000007832">
    <property type="component" value="Unassembled WGS sequence"/>
</dbReference>
<evidence type="ECO:0000313" key="4">
    <source>
        <dbReference type="Proteomes" id="UP000007832"/>
    </source>
</evidence>
<name>F9NV61_9ACTN</name>
<reference evidence="3 4" key="1">
    <citation type="submission" date="2011-07" db="EMBL/GenBank/DDBJ databases">
        <title>Genome Sequence of Propionibacterium acnes SK182B-JCVI.</title>
        <authorList>
            <person name="Durkin A.S."/>
            <person name="Madupu R."/>
            <person name="Hostetler J."/>
            <person name="Radune D."/>
            <person name="Torralba M."/>
            <person name="Methe B."/>
            <person name="Sutton G."/>
            <person name="Strausberg R.L."/>
            <person name="Nelson K.E."/>
        </authorList>
    </citation>
    <scope>NUCLEOTIDE SEQUENCE [LARGE SCALE GENOMIC DNA]</scope>
    <source>
        <strain evidence="3 4">SK182B-JCVI</strain>
    </source>
</reference>
<comment type="caution">
    <text evidence="3">The sequence shown here is derived from an EMBL/GenBank/DDBJ whole genome shotgun (WGS) entry which is preliminary data.</text>
</comment>
<protein>
    <submittedName>
        <fullName evidence="3">Uncharacterized protein</fullName>
    </submittedName>
</protein>
<dbReference type="AlphaFoldDB" id="F9NV61"/>